<dbReference type="AlphaFoldDB" id="A0A1Z5SPT0"/>
<evidence type="ECO:0000256" key="1">
    <source>
        <dbReference type="SAM" id="MobiDB-lite"/>
    </source>
</evidence>
<reference evidence="2 3" key="1">
    <citation type="submission" date="2017-01" db="EMBL/GenBank/DDBJ databases">
        <title>The recent genome duplication of the halophilic yeast Hortaea werneckii: insights from long-read sequencing.</title>
        <authorList>
            <person name="Sinha S."/>
            <person name="Flibotte S."/>
            <person name="Neira M."/>
            <person name="Lenassi M."/>
            <person name="Gostincar C."/>
            <person name="Stajich J.E."/>
            <person name="Nislow C.E."/>
        </authorList>
    </citation>
    <scope>NUCLEOTIDE SEQUENCE [LARGE SCALE GENOMIC DNA]</scope>
    <source>
        <strain evidence="2 3">EXF-2000</strain>
    </source>
</reference>
<dbReference type="InParanoid" id="A0A1Z5SPT0"/>
<keyword evidence="3" id="KW-1185">Reference proteome</keyword>
<accession>A0A1Z5SPT0</accession>
<dbReference type="Proteomes" id="UP000194280">
    <property type="component" value="Unassembled WGS sequence"/>
</dbReference>
<evidence type="ECO:0000313" key="3">
    <source>
        <dbReference type="Proteomes" id="UP000194280"/>
    </source>
</evidence>
<comment type="caution">
    <text evidence="2">The sequence shown here is derived from an EMBL/GenBank/DDBJ whole genome shotgun (WGS) entry which is preliminary data.</text>
</comment>
<proteinExistence type="predicted"/>
<feature type="compositionally biased region" description="Polar residues" evidence="1">
    <location>
        <begin position="1"/>
        <end position="24"/>
    </location>
</feature>
<feature type="compositionally biased region" description="Low complexity" evidence="1">
    <location>
        <begin position="79"/>
        <end position="88"/>
    </location>
</feature>
<dbReference type="OrthoDB" id="3886500at2759"/>
<name>A0A1Z5SPT0_HORWE</name>
<dbReference type="VEuPathDB" id="FungiDB:BTJ68_14844"/>
<organism evidence="2 3">
    <name type="scientific">Hortaea werneckii EXF-2000</name>
    <dbReference type="NCBI Taxonomy" id="1157616"/>
    <lineage>
        <taxon>Eukaryota</taxon>
        <taxon>Fungi</taxon>
        <taxon>Dikarya</taxon>
        <taxon>Ascomycota</taxon>
        <taxon>Pezizomycotina</taxon>
        <taxon>Dothideomycetes</taxon>
        <taxon>Dothideomycetidae</taxon>
        <taxon>Mycosphaerellales</taxon>
        <taxon>Teratosphaeriaceae</taxon>
        <taxon>Hortaea</taxon>
    </lineage>
</organism>
<feature type="region of interest" description="Disordered" evidence="1">
    <location>
        <begin position="149"/>
        <end position="196"/>
    </location>
</feature>
<feature type="compositionally biased region" description="Pro residues" evidence="1">
    <location>
        <begin position="68"/>
        <end position="78"/>
    </location>
</feature>
<feature type="region of interest" description="Disordered" evidence="1">
    <location>
        <begin position="1"/>
        <end position="45"/>
    </location>
</feature>
<evidence type="ECO:0000313" key="2">
    <source>
        <dbReference type="EMBL" id="OTA22839.1"/>
    </source>
</evidence>
<feature type="region of interest" description="Disordered" evidence="1">
    <location>
        <begin position="57"/>
        <end position="94"/>
    </location>
</feature>
<dbReference type="EMBL" id="MUNK01000339">
    <property type="protein sequence ID" value="OTA22839.1"/>
    <property type="molecule type" value="Genomic_DNA"/>
</dbReference>
<sequence length="444" mass="49872">MSSSPHEPSRGQQQPPIYSCNRNETPLYLHQNPNMTYPNQPSQGYTQRLQPMEYHYISVGGGASPSQQPLPPPSPGPVLPQDAGQYPGQYPPQVPTQFSMYAPQQQLQYQRPPMQPQALLPNYFPAYSTKHATQPPGYPTAHAKPDPYPPAAGATPTTRRSGVNADVKPVGTSGRLDSTGRGLSNQWQEPQSPVNNKHADIGAIQKKQATKSKRLDIGELLAAAAEFRSNNHDKPFIAPGSSQLHSFTRQQQHVTGLVMLDLLGRLYLSPDDWDHFPFNSSDEGKREWMQQHGFYVCCVECKALTEQELSPHLPLLQLADLKCRLVKPGHAEETCRFGMTCEEPHSDYLIFLDALLQIPAESIAYWEFPKSLDRMQTHGCQARNGKPCHALQMPMKGIALPFASNNPNEYKTQYPPKWICEEFKPPIYQKMKAEIDSFHEHRSK</sequence>
<feature type="compositionally biased region" description="Polar residues" evidence="1">
    <location>
        <begin position="31"/>
        <end position="45"/>
    </location>
</feature>
<feature type="compositionally biased region" description="Polar residues" evidence="1">
    <location>
        <begin position="181"/>
        <end position="195"/>
    </location>
</feature>
<protein>
    <submittedName>
        <fullName evidence="2">Uncharacterized protein</fullName>
    </submittedName>
</protein>
<gene>
    <name evidence="2" type="ORF">BTJ68_14844</name>
</gene>